<reference evidence="6" key="3">
    <citation type="submission" date="2016-03" db="UniProtKB">
        <authorList>
            <consortium name="EnsemblProtists"/>
        </authorList>
    </citation>
    <scope>IDENTIFICATION</scope>
</reference>
<evidence type="ECO:0000256" key="3">
    <source>
        <dbReference type="ARBA" id="ARBA00023212"/>
    </source>
</evidence>
<dbReference type="SMART" id="SM00368">
    <property type="entry name" value="LRR_RI"/>
    <property type="match status" value="2"/>
</dbReference>
<reference evidence="5 7" key="1">
    <citation type="journal article" date="2012" name="Nature">
        <title>Algal genomes reveal evolutionary mosaicism and the fate of nucleomorphs.</title>
        <authorList>
            <consortium name="DOE Joint Genome Institute"/>
            <person name="Curtis B.A."/>
            <person name="Tanifuji G."/>
            <person name="Burki F."/>
            <person name="Gruber A."/>
            <person name="Irimia M."/>
            <person name="Maruyama S."/>
            <person name="Arias M.C."/>
            <person name="Ball S.G."/>
            <person name="Gile G.H."/>
            <person name="Hirakawa Y."/>
            <person name="Hopkins J.F."/>
            <person name="Kuo A."/>
            <person name="Rensing S.A."/>
            <person name="Schmutz J."/>
            <person name="Symeonidi A."/>
            <person name="Elias M."/>
            <person name="Eveleigh R.J."/>
            <person name="Herman E.K."/>
            <person name="Klute M.J."/>
            <person name="Nakayama T."/>
            <person name="Obornik M."/>
            <person name="Reyes-Prieto A."/>
            <person name="Armbrust E.V."/>
            <person name="Aves S.J."/>
            <person name="Beiko R.G."/>
            <person name="Coutinho P."/>
            <person name="Dacks J.B."/>
            <person name="Durnford D.G."/>
            <person name="Fast N.M."/>
            <person name="Green B.R."/>
            <person name="Grisdale C.J."/>
            <person name="Hempel F."/>
            <person name="Henrissat B."/>
            <person name="Hoppner M.P."/>
            <person name="Ishida K."/>
            <person name="Kim E."/>
            <person name="Koreny L."/>
            <person name="Kroth P.G."/>
            <person name="Liu Y."/>
            <person name="Malik S.B."/>
            <person name="Maier U.G."/>
            <person name="McRose D."/>
            <person name="Mock T."/>
            <person name="Neilson J.A."/>
            <person name="Onodera N.T."/>
            <person name="Poole A.M."/>
            <person name="Pritham E.J."/>
            <person name="Richards T.A."/>
            <person name="Rocap G."/>
            <person name="Roy S.W."/>
            <person name="Sarai C."/>
            <person name="Schaack S."/>
            <person name="Shirato S."/>
            <person name="Slamovits C.H."/>
            <person name="Spencer D.F."/>
            <person name="Suzuki S."/>
            <person name="Worden A.Z."/>
            <person name="Zauner S."/>
            <person name="Barry K."/>
            <person name="Bell C."/>
            <person name="Bharti A.K."/>
            <person name="Crow J.A."/>
            <person name="Grimwood J."/>
            <person name="Kramer R."/>
            <person name="Lindquist E."/>
            <person name="Lucas S."/>
            <person name="Salamov A."/>
            <person name="McFadden G.I."/>
            <person name="Lane C.E."/>
            <person name="Keeling P.J."/>
            <person name="Gray M.W."/>
            <person name="Grigoriev I.V."/>
            <person name="Archibald J.M."/>
        </authorList>
    </citation>
    <scope>NUCLEOTIDE SEQUENCE</scope>
    <source>
        <strain evidence="5 7">CCMP2712</strain>
    </source>
</reference>
<feature type="region of interest" description="Disordered" evidence="4">
    <location>
        <begin position="325"/>
        <end position="355"/>
    </location>
</feature>
<dbReference type="GO" id="GO:0005523">
    <property type="term" value="F:tropomyosin binding"/>
    <property type="evidence" value="ECO:0007669"/>
    <property type="project" value="InterPro"/>
</dbReference>
<dbReference type="PANTHER" id="PTHR10901:SF6">
    <property type="entry name" value="TROPOMODULIN, ISOFORM N"/>
    <property type="match status" value="1"/>
</dbReference>
<dbReference type="OrthoDB" id="2163268at2759"/>
<evidence type="ECO:0000256" key="2">
    <source>
        <dbReference type="ARBA" id="ARBA00022490"/>
    </source>
</evidence>
<evidence type="ECO:0000313" key="5">
    <source>
        <dbReference type="EMBL" id="EKX48821.1"/>
    </source>
</evidence>
<name>L1JK22_GUITC</name>
<keyword evidence="3" id="KW-0206">Cytoskeleton</keyword>
<dbReference type="EnsemblProtists" id="EKX48821">
    <property type="protein sequence ID" value="EKX48821"/>
    <property type="gene ID" value="GUITHDRAFT_151698"/>
</dbReference>
<accession>L1JK22</accession>
<dbReference type="eggNOG" id="KOG3735">
    <property type="taxonomic scope" value="Eukaryota"/>
</dbReference>
<feature type="region of interest" description="Disordered" evidence="4">
    <location>
        <begin position="212"/>
        <end position="305"/>
    </location>
</feature>
<dbReference type="Gene3D" id="3.80.10.10">
    <property type="entry name" value="Ribonuclease Inhibitor"/>
    <property type="match status" value="1"/>
</dbReference>
<dbReference type="STRING" id="905079.L1JK22"/>
<dbReference type="PaxDb" id="55529-EKX48821"/>
<dbReference type="InterPro" id="IPR001611">
    <property type="entry name" value="Leu-rich_rpt"/>
</dbReference>
<comment type="subcellular location">
    <subcellularLocation>
        <location evidence="1">Cytoplasm</location>
        <location evidence="1">Cytoskeleton</location>
    </subcellularLocation>
</comment>
<dbReference type="GO" id="GO:0051694">
    <property type="term" value="P:pointed-end actin filament capping"/>
    <property type="evidence" value="ECO:0007669"/>
    <property type="project" value="InterPro"/>
</dbReference>
<evidence type="ECO:0000313" key="6">
    <source>
        <dbReference type="EnsemblProtists" id="EKX48821"/>
    </source>
</evidence>
<organism evidence="5">
    <name type="scientific">Guillardia theta (strain CCMP2712)</name>
    <name type="common">Cryptophyte</name>
    <dbReference type="NCBI Taxonomy" id="905079"/>
    <lineage>
        <taxon>Eukaryota</taxon>
        <taxon>Cryptophyceae</taxon>
        <taxon>Pyrenomonadales</taxon>
        <taxon>Geminigeraceae</taxon>
        <taxon>Guillardia</taxon>
    </lineage>
</organism>
<protein>
    <submittedName>
        <fullName evidence="5 6">Uncharacterized protein</fullName>
    </submittedName>
</protein>
<dbReference type="GeneID" id="17305354"/>
<dbReference type="InterPro" id="IPR004934">
    <property type="entry name" value="TMOD"/>
</dbReference>
<feature type="compositionally biased region" description="Polar residues" evidence="4">
    <location>
        <begin position="269"/>
        <end position="282"/>
    </location>
</feature>
<dbReference type="KEGG" id="gtt:GUITHDRAFT_151698"/>
<keyword evidence="2" id="KW-0963">Cytoplasm</keyword>
<dbReference type="HOGENOM" id="CLU_755335_0_0_1"/>
<dbReference type="Proteomes" id="UP000011087">
    <property type="component" value="Unassembled WGS sequence"/>
</dbReference>
<evidence type="ECO:0000256" key="4">
    <source>
        <dbReference type="SAM" id="MobiDB-lite"/>
    </source>
</evidence>
<dbReference type="EMBL" id="JH992984">
    <property type="protein sequence ID" value="EKX48821.1"/>
    <property type="molecule type" value="Genomic_DNA"/>
</dbReference>
<dbReference type="RefSeq" id="XP_005835801.1">
    <property type="nucleotide sequence ID" value="XM_005835744.1"/>
</dbReference>
<evidence type="ECO:0000256" key="1">
    <source>
        <dbReference type="ARBA" id="ARBA00004245"/>
    </source>
</evidence>
<dbReference type="AlphaFoldDB" id="L1JK22"/>
<dbReference type="SUPFAM" id="SSF52047">
    <property type="entry name" value="RNI-like"/>
    <property type="match status" value="1"/>
</dbReference>
<dbReference type="PANTHER" id="PTHR10901">
    <property type="entry name" value="TROPOMODULIN"/>
    <property type="match status" value="1"/>
</dbReference>
<keyword evidence="7" id="KW-1185">Reference proteome</keyword>
<feature type="compositionally biased region" description="Polar residues" evidence="4">
    <location>
        <begin position="290"/>
        <end position="302"/>
    </location>
</feature>
<sequence>MKLFEQAAQAASVGTPIKTQGVKRNWGVTRGPSVADTIKQISANDPSLVHVDLSNAAAFQCKPEEYAHQLASALKNNKHVKELKLENCSIGDKEAEILAESLMSNTCIQHLDLQKNHINNDGGSALAKGLSRNRSLLSIDLMSQGKTRWGDKTLDDFLEMFQHNITLLKINWRLESRKSFALNKMITRNNEIDRRRKLNMHFDDLLPASLRPAPADGGAAEPIHQLPAGKGGDEPMFDCPEEGKENYPAPMLQSSREPSPGILGGIPSSPASPMTAPLNSRPPSHDMHTKSISSESLHNSANGPLGGVAGQINAFARINELNRMSKPPMRPEHEHRAIAAGPLPGVPKVKRASPSVLARWPPAQFQE</sequence>
<dbReference type="GO" id="GO:0005856">
    <property type="term" value="C:cytoskeleton"/>
    <property type="evidence" value="ECO:0007669"/>
    <property type="project" value="UniProtKB-SubCell"/>
</dbReference>
<gene>
    <name evidence="5" type="ORF">GUITHDRAFT_151698</name>
</gene>
<dbReference type="GO" id="GO:0007015">
    <property type="term" value="P:actin filament organization"/>
    <property type="evidence" value="ECO:0007669"/>
    <property type="project" value="TreeGrafter"/>
</dbReference>
<dbReference type="InterPro" id="IPR032675">
    <property type="entry name" value="LRR_dom_sf"/>
</dbReference>
<reference evidence="7" key="2">
    <citation type="submission" date="2012-11" db="EMBL/GenBank/DDBJ databases">
        <authorList>
            <person name="Kuo A."/>
            <person name="Curtis B.A."/>
            <person name="Tanifuji G."/>
            <person name="Burki F."/>
            <person name="Gruber A."/>
            <person name="Irimia M."/>
            <person name="Maruyama S."/>
            <person name="Arias M.C."/>
            <person name="Ball S.G."/>
            <person name="Gile G.H."/>
            <person name="Hirakawa Y."/>
            <person name="Hopkins J.F."/>
            <person name="Rensing S.A."/>
            <person name="Schmutz J."/>
            <person name="Symeonidi A."/>
            <person name="Elias M."/>
            <person name="Eveleigh R.J."/>
            <person name="Herman E.K."/>
            <person name="Klute M.J."/>
            <person name="Nakayama T."/>
            <person name="Obornik M."/>
            <person name="Reyes-Prieto A."/>
            <person name="Armbrust E.V."/>
            <person name="Aves S.J."/>
            <person name="Beiko R.G."/>
            <person name="Coutinho P."/>
            <person name="Dacks J.B."/>
            <person name="Durnford D.G."/>
            <person name="Fast N.M."/>
            <person name="Green B.R."/>
            <person name="Grisdale C."/>
            <person name="Hempe F."/>
            <person name="Henrissat B."/>
            <person name="Hoppner M.P."/>
            <person name="Ishida K.-I."/>
            <person name="Kim E."/>
            <person name="Koreny L."/>
            <person name="Kroth P.G."/>
            <person name="Liu Y."/>
            <person name="Malik S.-B."/>
            <person name="Maier U.G."/>
            <person name="McRose D."/>
            <person name="Mock T."/>
            <person name="Neilson J.A."/>
            <person name="Onodera N.T."/>
            <person name="Poole A.M."/>
            <person name="Pritham E.J."/>
            <person name="Richards T.A."/>
            <person name="Rocap G."/>
            <person name="Roy S.W."/>
            <person name="Sarai C."/>
            <person name="Schaack S."/>
            <person name="Shirato S."/>
            <person name="Slamovits C.H."/>
            <person name="Spencer D.F."/>
            <person name="Suzuki S."/>
            <person name="Worden A.Z."/>
            <person name="Zauner S."/>
            <person name="Barry K."/>
            <person name="Bell C."/>
            <person name="Bharti A.K."/>
            <person name="Crow J.A."/>
            <person name="Grimwood J."/>
            <person name="Kramer R."/>
            <person name="Lindquist E."/>
            <person name="Lucas S."/>
            <person name="Salamov A."/>
            <person name="McFadden G.I."/>
            <person name="Lane C.E."/>
            <person name="Keeling P.J."/>
            <person name="Gray M.W."/>
            <person name="Grigoriev I.V."/>
            <person name="Archibald J.M."/>
        </authorList>
    </citation>
    <scope>NUCLEOTIDE SEQUENCE</scope>
    <source>
        <strain evidence="7">CCMP2712</strain>
    </source>
</reference>
<evidence type="ECO:0000313" key="7">
    <source>
        <dbReference type="Proteomes" id="UP000011087"/>
    </source>
</evidence>
<proteinExistence type="predicted"/>
<dbReference type="Pfam" id="PF13516">
    <property type="entry name" value="LRR_6"/>
    <property type="match status" value="2"/>
</dbReference>